<dbReference type="GO" id="GO:0005886">
    <property type="term" value="C:plasma membrane"/>
    <property type="evidence" value="ECO:0007669"/>
    <property type="project" value="UniProtKB-SubCell"/>
</dbReference>
<dbReference type="PANTHER" id="PTHR43394">
    <property type="entry name" value="ATP-DEPENDENT PERMEASE MDL1, MITOCHONDRIAL"/>
    <property type="match status" value="1"/>
</dbReference>
<proteinExistence type="inferred from homology"/>
<dbReference type="Pfam" id="PF00664">
    <property type="entry name" value="ABC_membrane"/>
    <property type="match status" value="1"/>
</dbReference>
<evidence type="ECO:0000256" key="5">
    <source>
        <dbReference type="ARBA" id="ARBA00022840"/>
    </source>
</evidence>
<evidence type="ECO:0000256" key="7">
    <source>
        <dbReference type="ARBA" id="ARBA00023136"/>
    </source>
</evidence>
<dbReference type="EMBL" id="OGVC01000045">
    <property type="protein sequence ID" value="SPC39710.1"/>
    <property type="molecule type" value="Genomic_DNA"/>
</dbReference>
<comment type="catalytic activity">
    <reaction evidence="8">
        <text>ATP + H2O + xenobioticSide 1 = ADP + phosphate + xenobioticSide 2.</text>
        <dbReference type="EC" id="7.6.2.2"/>
    </reaction>
</comment>
<feature type="transmembrane region" description="Helical" evidence="12">
    <location>
        <begin position="146"/>
        <end position="166"/>
    </location>
</feature>
<reference evidence="15" key="1">
    <citation type="submission" date="2018-01" db="EMBL/GenBank/DDBJ databases">
        <authorList>
            <person name="Chaillou S."/>
        </authorList>
    </citation>
    <scope>NUCLEOTIDE SEQUENCE [LARGE SCALE GENOMIC DNA]</scope>
    <source>
        <strain evidence="15">MFPC41A2801</strain>
    </source>
</reference>
<dbReference type="PROSITE" id="PS00211">
    <property type="entry name" value="ABC_TRANSPORTER_1"/>
    <property type="match status" value="1"/>
</dbReference>
<keyword evidence="7 12" id="KW-0472">Membrane</keyword>
<evidence type="ECO:0000256" key="1">
    <source>
        <dbReference type="ARBA" id="ARBA00004651"/>
    </source>
</evidence>
<feature type="transmembrane region" description="Helical" evidence="12">
    <location>
        <begin position="277"/>
        <end position="295"/>
    </location>
</feature>
<dbReference type="Gene3D" id="3.40.50.300">
    <property type="entry name" value="P-loop containing nucleotide triphosphate hydrolases"/>
    <property type="match status" value="1"/>
</dbReference>
<dbReference type="Proteomes" id="UP000238739">
    <property type="component" value="Unassembled WGS sequence"/>
</dbReference>
<keyword evidence="15" id="KW-0378">Hydrolase</keyword>
<dbReference type="GO" id="GO:0005524">
    <property type="term" value="F:ATP binding"/>
    <property type="evidence" value="ECO:0007669"/>
    <property type="project" value="UniProtKB-KW"/>
</dbReference>
<dbReference type="CDD" id="cd18551">
    <property type="entry name" value="ABC_6TM_LmrA_like"/>
    <property type="match status" value="1"/>
</dbReference>
<dbReference type="InterPro" id="IPR027417">
    <property type="entry name" value="P-loop_NTPase"/>
</dbReference>
<evidence type="ECO:0000256" key="4">
    <source>
        <dbReference type="ARBA" id="ARBA00022741"/>
    </source>
</evidence>
<dbReference type="InterPro" id="IPR003593">
    <property type="entry name" value="AAA+_ATPase"/>
</dbReference>
<keyword evidence="3 12" id="KW-0812">Transmembrane</keyword>
<name>A0A2N9DXY8_9LACO</name>
<evidence type="ECO:0000256" key="9">
    <source>
        <dbReference type="ARBA" id="ARBA00059943"/>
    </source>
</evidence>
<dbReference type="InterPro" id="IPR036640">
    <property type="entry name" value="ABC1_TM_sf"/>
</dbReference>
<dbReference type="RefSeq" id="WP_106482881.1">
    <property type="nucleotide sequence ID" value="NZ_CBCPIL010000018.1"/>
</dbReference>
<feature type="transmembrane region" description="Helical" evidence="12">
    <location>
        <begin position="248"/>
        <end position="271"/>
    </location>
</feature>
<feature type="domain" description="ABC transporter" evidence="13">
    <location>
        <begin position="345"/>
        <end position="580"/>
    </location>
</feature>
<dbReference type="InterPro" id="IPR039421">
    <property type="entry name" value="Type_1_exporter"/>
</dbReference>
<comment type="function">
    <text evidence="9">Efflux transporter for a variety of amphiphilic cationic compounds, including antibiotics.</text>
</comment>
<comment type="similarity">
    <text evidence="10">Belongs to the ABC transporter superfamily. Multidrug exporter LmrA (TC 3.A.1.117.1) family.</text>
</comment>
<evidence type="ECO:0000256" key="2">
    <source>
        <dbReference type="ARBA" id="ARBA00012191"/>
    </source>
</evidence>
<comment type="caution">
    <text evidence="15">The sequence shown here is derived from an EMBL/GenBank/DDBJ whole genome shotgun (WGS) entry which is preliminary data.</text>
</comment>
<dbReference type="SUPFAM" id="SSF52540">
    <property type="entry name" value="P-loop containing nucleoside triphosphate hydrolases"/>
    <property type="match status" value="1"/>
</dbReference>
<sequence length="592" mass="64972">MDRTNMTTPMTNRRFSFKDFLNLIKQTKPKYWQLIVGLLLGLVATGVQLAVPSYAKDLINSFSYGMNPYLMVGIVGLFIVSAIVSALSGSLLGFFGEDVVRKLRTTIWHKLLHLPVGYYDEVKSGEMTSRLVNDSTQIKQLLSQSFPGLVTAILTIVGALAIMLFMDWKMTLIMAISIPLIMVVLLPVAQKSRQIGHLRQDALAKFNGETDETLSEIRLVKSSNAEDQAAVQGENEVQTLYQIGLKEAIYDSVAGPIMTAVMMGIIIGILAYGSARVAQGTMTIGAMLSFLMYLFQLMGPAMTLGQFMTTLSKASGSTERLQELMNEPEEDFAQGTAVAVDGQTLKMAHVDFSYDDSKIILQDLSFEAQPNTVVAFAGPSGGGKSTIFSLLERYYQPDAGQITIGDTAIDTVALADWRRQIGFVSQDSAIMAGTIRANLTYGLTATYSDEQLWHVLALAYAEDFVREMPDGLETEVGTRGVKVSGGQRQRLAIARAFLRDPQILMLDEATASLDSESEAMVQKALETLMKGRTTLVIAHRLSTIVDADQIYFIEQGHVSGAGTHAELVAKHPLYREYVETQFKQAQKPTLMN</sequence>
<organism evidence="15 16">
    <name type="scientific">Latilactobacillus fuchuensis</name>
    <dbReference type="NCBI Taxonomy" id="164393"/>
    <lineage>
        <taxon>Bacteria</taxon>
        <taxon>Bacillati</taxon>
        <taxon>Bacillota</taxon>
        <taxon>Bacilli</taxon>
        <taxon>Lactobacillales</taxon>
        <taxon>Lactobacillaceae</taxon>
        <taxon>Latilactobacillus</taxon>
    </lineage>
</organism>
<dbReference type="GO" id="GO:0015421">
    <property type="term" value="F:ABC-type oligopeptide transporter activity"/>
    <property type="evidence" value="ECO:0007669"/>
    <property type="project" value="TreeGrafter"/>
</dbReference>
<dbReference type="PANTHER" id="PTHR43394:SF1">
    <property type="entry name" value="ATP-BINDING CASSETTE SUB-FAMILY B MEMBER 10, MITOCHONDRIAL"/>
    <property type="match status" value="1"/>
</dbReference>
<dbReference type="SMART" id="SM00382">
    <property type="entry name" value="AAA"/>
    <property type="match status" value="1"/>
</dbReference>
<dbReference type="FunFam" id="3.40.50.300:FF:000218">
    <property type="entry name" value="Multidrug ABC transporter ATP-binding protein"/>
    <property type="match status" value="1"/>
</dbReference>
<dbReference type="InterPro" id="IPR017871">
    <property type="entry name" value="ABC_transporter-like_CS"/>
</dbReference>
<keyword evidence="4" id="KW-0547">Nucleotide-binding</keyword>
<gene>
    <name evidence="15" type="primary">lmrA</name>
    <name evidence="15" type="ORF">LFUMFP_50010</name>
</gene>
<feature type="domain" description="ABC transmembrane type-1" evidence="14">
    <location>
        <begin position="35"/>
        <end position="313"/>
    </location>
</feature>
<keyword evidence="16" id="KW-1185">Reference proteome</keyword>
<dbReference type="InterPro" id="IPR011527">
    <property type="entry name" value="ABC1_TM_dom"/>
</dbReference>
<keyword evidence="5 15" id="KW-0067">ATP-binding</keyword>
<feature type="transmembrane region" description="Helical" evidence="12">
    <location>
        <begin position="172"/>
        <end position="189"/>
    </location>
</feature>
<dbReference type="PROSITE" id="PS50893">
    <property type="entry name" value="ABC_TRANSPORTER_2"/>
    <property type="match status" value="1"/>
</dbReference>
<evidence type="ECO:0000256" key="11">
    <source>
        <dbReference type="ARBA" id="ARBA00072598"/>
    </source>
</evidence>
<comment type="subcellular location">
    <subcellularLocation>
        <location evidence="1">Cell membrane</location>
        <topology evidence="1">Multi-pass membrane protein</topology>
    </subcellularLocation>
</comment>
<dbReference type="GO" id="GO:0016887">
    <property type="term" value="F:ATP hydrolysis activity"/>
    <property type="evidence" value="ECO:0007669"/>
    <property type="project" value="InterPro"/>
</dbReference>
<evidence type="ECO:0000313" key="15">
    <source>
        <dbReference type="EMBL" id="SPC39710.1"/>
    </source>
</evidence>
<dbReference type="Gene3D" id="1.20.1560.10">
    <property type="entry name" value="ABC transporter type 1, transmembrane domain"/>
    <property type="match status" value="1"/>
</dbReference>
<protein>
    <recommendedName>
        <fullName evidence="11">Multidrug resistance ABC transporter ATP-binding and permease protein</fullName>
        <ecNumber evidence="2">7.6.2.2</ecNumber>
    </recommendedName>
</protein>
<dbReference type="SUPFAM" id="SSF90123">
    <property type="entry name" value="ABC transporter transmembrane region"/>
    <property type="match status" value="1"/>
</dbReference>
<accession>A0A2N9DXY8</accession>
<evidence type="ECO:0000256" key="12">
    <source>
        <dbReference type="SAM" id="Phobius"/>
    </source>
</evidence>
<evidence type="ECO:0000256" key="10">
    <source>
        <dbReference type="ARBA" id="ARBA00061674"/>
    </source>
</evidence>
<evidence type="ECO:0000313" key="16">
    <source>
        <dbReference type="Proteomes" id="UP000238739"/>
    </source>
</evidence>
<dbReference type="InterPro" id="IPR003439">
    <property type="entry name" value="ABC_transporter-like_ATP-bd"/>
</dbReference>
<evidence type="ECO:0000259" key="14">
    <source>
        <dbReference type="PROSITE" id="PS50929"/>
    </source>
</evidence>
<dbReference type="PROSITE" id="PS50929">
    <property type="entry name" value="ABC_TM1F"/>
    <property type="match status" value="1"/>
</dbReference>
<evidence type="ECO:0000256" key="8">
    <source>
        <dbReference type="ARBA" id="ARBA00034018"/>
    </source>
</evidence>
<dbReference type="Pfam" id="PF00005">
    <property type="entry name" value="ABC_tran"/>
    <property type="match status" value="1"/>
</dbReference>
<keyword evidence="6 12" id="KW-1133">Transmembrane helix</keyword>
<evidence type="ECO:0000259" key="13">
    <source>
        <dbReference type="PROSITE" id="PS50893"/>
    </source>
</evidence>
<dbReference type="GO" id="GO:0008559">
    <property type="term" value="F:ABC-type xenobiotic transporter activity"/>
    <property type="evidence" value="ECO:0007669"/>
    <property type="project" value="UniProtKB-EC"/>
</dbReference>
<evidence type="ECO:0000256" key="6">
    <source>
        <dbReference type="ARBA" id="ARBA00022989"/>
    </source>
</evidence>
<evidence type="ECO:0000256" key="3">
    <source>
        <dbReference type="ARBA" id="ARBA00022692"/>
    </source>
</evidence>
<feature type="transmembrane region" description="Helical" evidence="12">
    <location>
        <begin position="71"/>
        <end position="95"/>
    </location>
</feature>
<dbReference type="EC" id="7.6.2.2" evidence="2"/>
<dbReference type="AlphaFoldDB" id="A0A2N9DXY8"/>